<dbReference type="PANTHER" id="PTHR31374">
    <property type="entry name" value="AUXIN-INDUCED PROTEIN-LIKE-RELATED"/>
    <property type="match status" value="1"/>
</dbReference>
<protein>
    <submittedName>
        <fullName evidence="3">Uncharacterized protein</fullName>
    </submittedName>
</protein>
<reference evidence="3" key="1">
    <citation type="submission" date="2019-03" db="EMBL/GenBank/DDBJ databases">
        <title>WGS assembly of Setaria viridis.</title>
        <authorList>
            <person name="Huang P."/>
            <person name="Jenkins J."/>
            <person name="Grimwood J."/>
            <person name="Barry K."/>
            <person name="Healey A."/>
            <person name="Mamidi S."/>
            <person name="Sreedasyam A."/>
            <person name="Shu S."/>
            <person name="Feldman M."/>
            <person name="Wu J."/>
            <person name="Yu Y."/>
            <person name="Chen C."/>
            <person name="Johnson J."/>
            <person name="Rokhsar D."/>
            <person name="Baxter I."/>
            <person name="Schmutz J."/>
            <person name="Brutnell T."/>
            <person name="Kellogg E."/>
        </authorList>
    </citation>
    <scope>NUCLEOTIDE SEQUENCE [LARGE SCALE GENOMIC DNA]</scope>
</reference>
<dbReference type="AlphaFoldDB" id="A0A4U6VXM8"/>
<dbReference type="Gramene" id="TKW29747">
    <property type="protein sequence ID" value="TKW29747"/>
    <property type="gene ID" value="SEVIR_3G416100v2"/>
</dbReference>
<comment type="similarity">
    <text evidence="1">Belongs to the ARG7 family.</text>
</comment>
<dbReference type="EMBL" id="CM016554">
    <property type="protein sequence ID" value="TKW29747.1"/>
    <property type="molecule type" value="Genomic_DNA"/>
</dbReference>
<dbReference type="Pfam" id="PF02519">
    <property type="entry name" value="Auxin_inducible"/>
    <property type="match status" value="1"/>
</dbReference>
<organism evidence="3 4">
    <name type="scientific">Setaria viridis</name>
    <name type="common">Green bristlegrass</name>
    <name type="synonym">Setaria italica subsp. viridis</name>
    <dbReference type="NCBI Taxonomy" id="4556"/>
    <lineage>
        <taxon>Eukaryota</taxon>
        <taxon>Viridiplantae</taxon>
        <taxon>Streptophyta</taxon>
        <taxon>Embryophyta</taxon>
        <taxon>Tracheophyta</taxon>
        <taxon>Spermatophyta</taxon>
        <taxon>Magnoliopsida</taxon>
        <taxon>Liliopsida</taxon>
        <taxon>Poales</taxon>
        <taxon>Poaceae</taxon>
        <taxon>PACMAD clade</taxon>
        <taxon>Panicoideae</taxon>
        <taxon>Panicodae</taxon>
        <taxon>Paniceae</taxon>
        <taxon>Cenchrinae</taxon>
        <taxon>Setaria</taxon>
    </lineage>
</organism>
<evidence type="ECO:0000313" key="4">
    <source>
        <dbReference type="Proteomes" id="UP000298652"/>
    </source>
</evidence>
<dbReference type="OMA" id="DQMVNAM"/>
<dbReference type="Proteomes" id="UP000298652">
    <property type="component" value="Chromosome 3"/>
</dbReference>
<feature type="region of interest" description="Disordered" evidence="2">
    <location>
        <begin position="1"/>
        <end position="30"/>
    </location>
</feature>
<accession>A0A4U6VXM8</accession>
<name>A0A4U6VXM8_SETVI</name>
<evidence type="ECO:0000256" key="1">
    <source>
        <dbReference type="ARBA" id="ARBA00006974"/>
    </source>
</evidence>
<evidence type="ECO:0000256" key="2">
    <source>
        <dbReference type="SAM" id="MobiDB-lite"/>
    </source>
</evidence>
<evidence type="ECO:0000313" key="3">
    <source>
        <dbReference type="EMBL" id="TKW29747.1"/>
    </source>
</evidence>
<dbReference type="GO" id="GO:0009733">
    <property type="term" value="P:response to auxin"/>
    <property type="evidence" value="ECO:0007669"/>
    <property type="project" value="InterPro"/>
</dbReference>
<proteinExistence type="inferred from homology"/>
<dbReference type="PANTHER" id="PTHR31374:SF134">
    <property type="entry name" value="AUXIN-RESPONSIVE PROTEIN"/>
    <property type="match status" value="1"/>
</dbReference>
<sequence length="107" mass="11401">MAMWGSRKQTTKVTGPARYVHADGGDSAGRVPKGYIPMVLVGGDSEDSEGGQRVLVNVSMLREPCIAALLEMAEQQFGHAQPGVLRIPCSVTHFDQMVNAMISKAAS</sequence>
<dbReference type="InterPro" id="IPR003676">
    <property type="entry name" value="SAUR_fam"/>
</dbReference>
<keyword evidence="4" id="KW-1185">Reference proteome</keyword>
<gene>
    <name evidence="3" type="ORF">SEVIR_3G416100v2</name>
</gene>